<sequence>MSYQLQVLADAPFSYWTLDGSGPVFNDAAGSFRQADLTGSAVLHPALVSGSGNALALNNTNRLEMDDPVFNKGYEARQFSLEAWVKPLDITGQVSIMSHSGAYDGLTITPNTIYFRTKYLTAGINEVSYKYRASKAFHVVGVHTSGKNSLYIDGQLVAESDITEDQSLDAYSFLTTDLIAGESSTSSSIAIDAPVIYAYALSGEIVLKHYENGLDVDTSEAISGFNTASHWNFSDEGRNIAVYKNWQTGDDWASGVLIDTVVIGDVIAPSYTQVETEEVVDGLIVPVYTNTSIAGTWVGSIELGMAPETNLADARLNWTGEGDFTIEYSIDNGATWQVPTDAGATSLTNEDSIGVRVTFAGGIEDDTSYVDFIEVVAYTDKIFKGTRADREASLNGTGTASPQFYEPIEYADVNGMRIISGSIDVGIDSSYEGEEEPGDLDINGVDLWIKPVSGNIVTTGSRSISRSGDTISFTGFSNVVVNGQAVTNGATVFASDSWYHIAAMFSTPGNYPLSIGSAGDIVAQASAIYGDLSLAGLQQMYKAYLGIPGLTVDDTSIVDINEASPTTKLYAHVWGITAAG</sequence>
<dbReference type="SUPFAM" id="SSF49899">
    <property type="entry name" value="Concanavalin A-like lectins/glucanases"/>
    <property type="match status" value="1"/>
</dbReference>
<proteinExistence type="predicted"/>
<dbReference type="InterPro" id="IPR013320">
    <property type="entry name" value="ConA-like_dom_sf"/>
</dbReference>
<organism evidence="1 2">
    <name type="scientific">Streptomyces phage Tomas</name>
    <dbReference type="NCBI Taxonomy" id="2914443"/>
    <lineage>
        <taxon>Viruses</taxon>
        <taxon>Duplodnaviria</taxon>
        <taxon>Heunggongvirae</taxon>
        <taxon>Uroviricota</taxon>
        <taxon>Caudoviricetes</taxon>
        <taxon>Stanwilliamsviridae</taxon>
        <taxon>Boydwoodruffvirinae</taxon>
        <taxon>Tomasvirus</taxon>
        <taxon>Tomasvirus tomas</taxon>
    </lineage>
</organism>
<dbReference type="RefSeq" id="YP_010651176.1">
    <property type="nucleotide sequence ID" value="NC_070781.1"/>
</dbReference>
<dbReference type="KEGG" id="vg:77926768"/>
<dbReference type="GeneID" id="77926768"/>
<keyword evidence="2" id="KW-1185">Reference proteome</keyword>
<dbReference type="Pfam" id="PF13385">
    <property type="entry name" value="Laminin_G_3"/>
    <property type="match status" value="1"/>
</dbReference>
<reference evidence="1" key="1">
    <citation type="submission" date="2021-12" db="EMBL/GenBank/DDBJ databases">
        <authorList>
            <person name="Khadka S."/>
            <person name="Uribe D.A."/>
            <person name="Klipsch I.N."/>
            <person name="Rene S.R."/>
            <person name="Jimenez M.L."/>
            <person name="Saini B.K."/>
            <person name="Zugasti M."/>
            <person name="Bullon R.M."/>
            <person name="Sharp C.D."/>
            <person name="Kapinga K.O."/>
            <person name="Warner C.P."/>
            <person name="Sarinana J."/>
            <person name="Jimenez A."/>
            <person name="Layton S.R."/>
            <person name="Nayek S."/>
            <person name="Hughes L.E."/>
            <person name="Garlena R.A."/>
            <person name="Russell D.A."/>
            <person name="Jacobs-Sera D."/>
            <person name="Hatfull G.F."/>
        </authorList>
    </citation>
    <scope>NUCLEOTIDE SEQUENCE</scope>
</reference>
<gene>
    <name evidence="1" type="primary">49</name>
    <name evidence="1" type="ORF">SEA_TOMAS_49</name>
</gene>
<protein>
    <submittedName>
        <fullName evidence="1">Uncharacterized protein</fullName>
    </submittedName>
</protein>
<dbReference type="EMBL" id="OL829978">
    <property type="protein sequence ID" value="UMO76238.1"/>
    <property type="molecule type" value="Genomic_DNA"/>
</dbReference>
<evidence type="ECO:0000313" key="1">
    <source>
        <dbReference type="EMBL" id="UMO76238.1"/>
    </source>
</evidence>
<name>A0AA49BRU6_9CAUD</name>
<evidence type="ECO:0000313" key="2">
    <source>
        <dbReference type="Proteomes" id="UP001202581"/>
    </source>
</evidence>
<accession>A0AA49BRU6</accession>
<dbReference type="Proteomes" id="UP001202581">
    <property type="component" value="Segment"/>
</dbReference>
<dbReference type="Gene3D" id="2.60.120.200">
    <property type="match status" value="1"/>
</dbReference>